<dbReference type="PIRSF" id="PIRSF000292">
    <property type="entry name" value="Ubi_od_II"/>
    <property type="match status" value="1"/>
</dbReference>
<keyword evidence="7" id="KW-0732">Signal</keyword>
<dbReference type="SUPFAM" id="SSF81464">
    <property type="entry name" value="Cytochrome c oxidase subunit II-like, transmembrane region"/>
    <property type="match status" value="1"/>
</dbReference>
<dbReference type="GO" id="GO:0042773">
    <property type="term" value="P:ATP synthesis coupled electron transport"/>
    <property type="evidence" value="ECO:0007669"/>
    <property type="project" value="TreeGrafter"/>
</dbReference>
<keyword evidence="5 12" id="KW-0679">Respiratory chain</keyword>
<evidence type="ECO:0000256" key="13">
    <source>
        <dbReference type="SAM" id="Phobius"/>
    </source>
</evidence>
<dbReference type="GO" id="GO:0016682">
    <property type="term" value="F:oxidoreductase activity, acting on diphenols and related substances as donors, oxygen as acceptor"/>
    <property type="evidence" value="ECO:0007669"/>
    <property type="project" value="InterPro"/>
</dbReference>
<dbReference type="InterPro" id="IPR008972">
    <property type="entry name" value="Cupredoxin"/>
</dbReference>
<reference evidence="16 17" key="1">
    <citation type="submission" date="2019-12" db="EMBL/GenBank/DDBJ databases">
        <authorList>
            <person name="Santos-Garcia D."/>
            <person name="Santos-Garcia D."/>
            <person name="Santos-Garcia D."/>
        </authorList>
    </citation>
    <scope>NUCLEOTIDE SEQUENCE [LARGE SCALE GENOMIC DNA]</scope>
    <source>
        <strain evidence="16">PeMo</strain>
    </source>
</reference>
<dbReference type="InterPro" id="IPR045187">
    <property type="entry name" value="CcO_II"/>
</dbReference>
<dbReference type="InterPro" id="IPR006333">
    <property type="entry name" value="Cyt_o_ubiquinol_oxidase_su2"/>
</dbReference>
<evidence type="ECO:0000256" key="5">
    <source>
        <dbReference type="ARBA" id="ARBA00022660"/>
    </source>
</evidence>
<dbReference type="InterPro" id="IPR036257">
    <property type="entry name" value="Cyt_c_oxidase_su2_TM_sf"/>
</dbReference>
<evidence type="ECO:0000256" key="10">
    <source>
        <dbReference type="ARBA" id="ARBA00023002"/>
    </source>
</evidence>
<keyword evidence="6 13" id="KW-0812">Transmembrane</keyword>
<proteinExistence type="inferred from homology"/>
<dbReference type="GO" id="GO:0005886">
    <property type="term" value="C:plasma membrane"/>
    <property type="evidence" value="ECO:0007669"/>
    <property type="project" value="UniProtKB-SubCell"/>
</dbReference>
<evidence type="ECO:0000256" key="12">
    <source>
        <dbReference type="PIRNR" id="PIRNR000292"/>
    </source>
</evidence>
<keyword evidence="10 12" id="KW-0560">Oxidoreductase</keyword>
<dbReference type="RefSeq" id="WP_180824800.1">
    <property type="nucleotide sequence ID" value="NZ_LR744089.1"/>
</dbReference>
<evidence type="ECO:0000256" key="7">
    <source>
        <dbReference type="ARBA" id="ARBA00022729"/>
    </source>
</evidence>
<evidence type="ECO:0000313" key="16">
    <source>
        <dbReference type="EMBL" id="CAA3706629.1"/>
    </source>
</evidence>
<dbReference type="InterPro" id="IPR002429">
    <property type="entry name" value="CcO_II-like_C"/>
</dbReference>
<evidence type="ECO:0000256" key="9">
    <source>
        <dbReference type="ARBA" id="ARBA00022989"/>
    </source>
</evidence>
<dbReference type="PANTHER" id="PTHR22888">
    <property type="entry name" value="CYTOCHROME C OXIDASE, SUBUNIT II"/>
    <property type="match status" value="1"/>
</dbReference>
<evidence type="ECO:0000256" key="4">
    <source>
        <dbReference type="ARBA" id="ARBA00022475"/>
    </source>
</evidence>
<name>A0A6S6S1E7_9GAMM</name>
<dbReference type="SUPFAM" id="SSF49503">
    <property type="entry name" value="Cupredoxins"/>
    <property type="match status" value="1"/>
</dbReference>
<keyword evidence="11 12" id="KW-0472">Membrane</keyword>
<dbReference type="CDD" id="cd04212">
    <property type="entry name" value="CuRO_UO_II"/>
    <property type="match status" value="1"/>
</dbReference>
<keyword evidence="17" id="KW-1185">Reference proteome</keyword>
<keyword evidence="8 12" id="KW-0249">Electron transport</keyword>
<dbReference type="PROSITE" id="PS50857">
    <property type="entry name" value="COX2_CUA"/>
    <property type="match status" value="1"/>
</dbReference>
<evidence type="ECO:0000256" key="11">
    <source>
        <dbReference type="ARBA" id="ARBA00023136"/>
    </source>
</evidence>
<gene>
    <name evidence="16" type="primary">cyoA</name>
    <name evidence="16" type="ORF">PEMO_0158</name>
</gene>
<dbReference type="NCBIfam" id="TIGR01433">
    <property type="entry name" value="CyoA"/>
    <property type="match status" value="1"/>
</dbReference>
<dbReference type="Pfam" id="PF00116">
    <property type="entry name" value="COX2"/>
    <property type="match status" value="1"/>
</dbReference>
<dbReference type="Proteomes" id="UP000510842">
    <property type="component" value="Chromosome"/>
</dbReference>
<sequence>MKKKIYLSLLLILILNNEGYISILNPGGKICLEQKYLIFISTLLMLIIVIPVIFMTLYFYYKYRERKKKLEYKPDWDYSKKVEVVIWGVPIMIILILGIITWKSTHELAPQKQIIYNNNNVINVEVISLDWKWLFIYNKIGIATINQLVLPIKVPIELKITSETVMNSFFIPQLCSQMYAMAGMKNKNFLMSNKKGNYIGMSTNFSGKGFSGMKFKVLVVSLKNFERWIKKIKEYKKNINYKILLKETINNKIEYYSSLEKKYLKLLINKGVERC</sequence>
<dbReference type="Gene3D" id="2.60.40.420">
    <property type="entry name" value="Cupredoxins - blue copper proteins"/>
    <property type="match status" value="1"/>
</dbReference>
<dbReference type="GO" id="GO:0004129">
    <property type="term" value="F:cytochrome-c oxidase activity"/>
    <property type="evidence" value="ECO:0007669"/>
    <property type="project" value="UniProtKB-UniRule"/>
</dbReference>
<dbReference type="AlphaFoldDB" id="A0A6S6S1E7"/>
<evidence type="ECO:0000256" key="3">
    <source>
        <dbReference type="ARBA" id="ARBA00022448"/>
    </source>
</evidence>
<feature type="transmembrane region" description="Helical" evidence="13">
    <location>
        <begin position="35"/>
        <end position="61"/>
    </location>
</feature>
<feature type="domain" description="Cytochrome oxidase subunit II transmembrane region profile" evidence="15">
    <location>
        <begin position="15"/>
        <end position="112"/>
    </location>
</feature>
<dbReference type="InterPro" id="IPR034227">
    <property type="entry name" value="CuRO_UO_II"/>
</dbReference>
<dbReference type="EMBL" id="LR744089">
    <property type="protein sequence ID" value="CAA3706629.1"/>
    <property type="molecule type" value="Genomic_DNA"/>
</dbReference>
<comment type="similarity">
    <text evidence="2 12">Belongs to the cytochrome c oxidase subunit 2 family.</text>
</comment>
<evidence type="ECO:0000256" key="1">
    <source>
        <dbReference type="ARBA" id="ARBA00004651"/>
    </source>
</evidence>
<evidence type="ECO:0000259" key="15">
    <source>
        <dbReference type="PROSITE" id="PS50999"/>
    </source>
</evidence>
<evidence type="ECO:0000313" key="17">
    <source>
        <dbReference type="Proteomes" id="UP000510842"/>
    </source>
</evidence>
<dbReference type="PANTHER" id="PTHR22888:SF18">
    <property type="entry name" value="CYTOCHROME BO(3) UBIQUINOL OXIDASE SUBUNIT 2"/>
    <property type="match status" value="1"/>
</dbReference>
<evidence type="ECO:0000259" key="14">
    <source>
        <dbReference type="PROSITE" id="PS50857"/>
    </source>
</evidence>
<keyword evidence="9 13" id="KW-1133">Transmembrane helix</keyword>
<dbReference type="InterPro" id="IPR011759">
    <property type="entry name" value="Cyt_c_oxidase_su2_TM_dom"/>
</dbReference>
<comment type="subcellular location">
    <subcellularLocation>
        <location evidence="1">Cell membrane</location>
        <topology evidence="1">Multi-pass membrane protein</topology>
    </subcellularLocation>
</comment>
<dbReference type="GO" id="GO:0005507">
    <property type="term" value="F:copper ion binding"/>
    <property type="evidence" value="ECO:0007669"/>
    <property type="project" value="InterPro"/>
</dbReference>
<protein>
    <recommendedName>
        <fullName evidence="12">Ubiquinol oxidase subunit 2</fullName>
    </recommendedName>
</protein>
<feature type="transmembrane region" description="Helical" evidence="13">
    <location>
        <begin position="82"/>
        <end position="102"/>
    </location>
</feature>
<keyword evidence="4 12" id="KW-1003">Cell membrane</keyword>
<feature type="domain" description="Cytochrome oxidase subunit II copper A binding" evidence="14">
    <location>
        <begin position="119"/>
        <end position="231"/>
    </location>
</feature>
<evidence type="ECO:0000256" key="2">
    <source>
        <dbReference type="ARBA" id="ARBA00007866"/>
    </source>
</evidence>
<dbReference type="PROSITE" id="PS50999">
    <property type="entry name" value="COX2_TM"/>
    <property type="match status" value="1"/>
</dbReference>
<accession>A0A6S6S1E7</accession>
<evidence type="ECO:0000256" key="8">
    <source>
        <dbReference type="ARBA" id="ARBA00022982"/>
    </source>
</evidence>
<dbReference type="Gene3D" id="1.10.287.90">
    <property type="match status" value="1"/>
</dbReference>
<organism evidence="16 17">
    <name type="scientific">Candidatus Portiera aleyrodidarum</name>
    <name type="common">primary endosymbiont of Bemisia tabaci</name>
    <dbReference type="NCBI Taxonomy" id="91844"/>
    <lineage>
        <taxon>Bacteria</taxon>
        <taxon>Pseudomonadati</taxon>
        <taxon>Pseudomonadota</taxon>
        <taxon>Gammaproteobacteria</taxon>
        <taxon>Candidatus Johnevansiales</taxon>
        <taxon>Candidatus Johnevansiaceae</taxon>
        <taxon>Candidatus Portiera</taxon>
    </lineage>
</organism>
<evidence type="ECO:0000256" key="6">
    <source>
        <dbReference type="ARBA" id="ARBA00022692"/>
    </source>
</evidence>
<keyword evidence="3 12" id="KW-0813">Transport</keyword>